<dbReference type="InterPro" id="IPR051950">
    <property type="entry name" value="Dev_reg/Prot_inhib"/>
</dbReference>
<dbReference type="SMART" id="SM00289">
    <property type="entry name" value="WR1"/>
    <property type="match status" value="3"/>
</dbReference>
<feature type="disulfide bond" evidence="5">
    <location>
        <begin position="1032"/>
        <end position="1039"/>
    </location>
</feature>
<dbReference type="PRINTS" id="PR00759">
    <property type="entry name" value="BASICPTASE"/>
</dbReference>
<dbReference type="Gene3D" id="4.10.410.10">
    <property type="entry name" value="Pancreatic trypsin inhibitor Kunitz domain"/>
    <property type="match status" value="1"/>
</dbReference>
<feature type="transmembrane region" description="Helical" evidence="6">
    <location>
        <begin position="1295"/>
        <end position="1320"/>
    </location>
</feature>
<evidence type="ECO:0000256" key="2">
    <source>
        <dbReference type="ARBA" id="ARBA00022525"/>
    </source>
</evidence>
<dbReference type="PROSITE" id="PS51252">
    <property type="entry name" value="ANTISTASIN"/>
    <property type="match status" value="4"/>
</dbReference>
<dbReference type="InterPro" id="IPR006150">
    <property type="entry name" value="Cys_repeat_1"/>
</dbReference>
<dbReference type="SUPFAM" id="SSF57262">
    <property type="entry name" value="Leech antihemostatic proteins"/>
    <property type="match status" value="3"/>
</dbReference>
<dbReference type="PROSITE" id="PS51390">
    <property type="entry name" value="WAP"/>
    <property type="match status" value="2"/>
</dbReference>
<dbReference type="SMART" id="SM00131">
    <property type="entry name" value="KU"/>
    <property type="match status" value="1"/>
</dbReference>
<feature type="domain" description="WAP" evidence="11">
    <location>
        <begin position="682"/>
        <end position="729"/>
    </location>
</feature>
<keyword evidence="7" id="KW-0732">Signal</keyword>
<dbReference type="InterPro" id="IPR011061">
    <property type="entry name" value="Hirudin/antistatin"/>
</dbReference>
<feature type="domain" description="WAP" evidence="11">
    <location>
        <begin position="268"/>
        <end position="315"/>
    </location>
</feature>
<feature type="disulfide bond" evidence="5">
    <location>
        <begin position="355"/>
        <end position="362"/>
    </location>
</feature>
<keyword evidence="2" id="KW-0964">Secreted</keyword>
<dbReference type="Gene3D" id="2.10.22.10">
    <property type="entry name" value="Antistasin, domain 1"/>
    <property type="match status" value="4"/>
</dbReference>
<dbReference type="PROSITE" id="PS00280">
    <property type="entry name" value="BPTI_KUNITZ_1"/>
    <property type="match status" value="1"/>
</dbReference>
<dbReference type="Pfam" id="PF00095">
    <property type="entry name" value="WAP"/>
    <property type="match status" value="2"/>
</dbReference>
<feature type="domain" description="Antistasin-like" evidence="10">
    <location>
        <begin position="622"/>
        <end position="648"/>
    </location>
</feature>
<proteinExistence type="predicted"/>
<dbReference type="SUPFAM" id="SSF57610">
    <property type="entry name" value="Thyroglobulin type-1 domain"/>
    <property type="match status" value="6"/>
</dbReference>
<evidence type="ECO:0000256" key="1">
    <source>
        <dbReference type="ARBA" id="ARBA00004613"/>
    </source>
</evidence>
<keyword evidence="6" id="KW-0472">Membrane</keyword>
<feature type="domain" description="Thyroglobulin type-1" evidence="9">
    <location>
        <begin position="317"/>
        <end position="384"/>
    </location>
</feature>
<dbReference type="InterPro" id="IPR008197">
    <property type="entry name" value="WAP_dom"/>
</dbReference>
<dbReference type="PANTHER" id="PTHR12352">
    <property type="entry name" value="SECRETED MODULAR CALCIUM-BINDING PROTEIN"/>
    <property type="match status" value="1"/>
</dbReference>
<dbReference type="EMBL" id="OU896707">
    <property type="protein sequence ID" value="CAH1116581.1"/>
    <property type="molecule type" value="Genomic_DNA"/>
</dbReference>
<feature type="domain" description="Antistasin-like" evidence="10">
    <location>
        <begin position="820"/>
        <end position="845"/>
    </location>
</feature>
<feature type="disulfide bond" evidence="5">
    <location>
        <begin position="364"/>
        <end position="384"/>
    </location>
</feature>
<feature type="domain" description="Thyroglobulin type-1" evidence="9">
    <location>
        <begin position="545"/>
        <end position="613"/>
    </location>
</feature>
<dbReference type="Gene3D" id="4.10.75.10">
    <property type="entry name" value="Elafin-like"/>
    <property type="match status" value="2"/>
</dbReference>
<evidence type="ECO:0000259" key="11">
    <source>
        <dbReference type="PROSITE" id="PS51390"/>
    </source>
</evidence>
<dbReference type="Proteomes" id="UP001153737">
    <property type="component" value="Chromosome 1"/>
</dbReference>
<dbReference type="CDD" id="cd00109">
    <property type="entry name" value="Kunitz-type"/>
    <property type="match status" value="1"/>
</dbReference>
<dbReference type="Pfam" id="PF14625">
    <property type="entry name" value="Lustrin_cystein"/>
    <property type="match status" value="3"/>
</dbReference>
<dbReference type="InterPro" id="IPR002223">
    <property type="entry name" value="Kunitz_BPTI"/>
</dbReference>
<reference evidence="12" key="2">
    <citation type="submission" date="2022-10" db="EMBL/GenBank/DDBJ databases">
        <authorList>
            <consortium name="ENA_rothamsted_submissions"/>
            <consortium name="culmorum"/>
            <person name="King R."/>
        </authorList>
    </citation>
    <scope>NUCLEOTIDE SEQUENCE</scope>
</reference>
<feature type="signal peptide" evidence="7">
    <location>
        <begin position="1"/>
        <end position="21"/>
    </location>
</feature>
<evidence type="ECO:0000256" key="5">
    <source>
        <dbReference type="PROSITE-ProRule" id="PRU00500"/>
    </source>
</evidence>
<dbReference type="Gene3D" id="4.10.800.10">
    <property type="entry name" value="Thyroglobulin type-1"/>
    <property type="match status" value="6"/>
</dbReference>
<keyword evidence="13" id="KW-1185">Reference proteome</keyword>
<keyword evidence="6" id="KW-0812">Transmembrane</keyword>
<dbReference type="GO" id="GO:0007160">
    <property type="term" value="P:cell-matrix adhesion"/>
    <property type="evidence" value="ECO:0007669"/>
    <property type="project" value="TreeGrafter"/>
</dbReference>
<dbReference type="GO" id="GO:0005604">
    <property type="term" value="C:basement membrane"/>
    <property type="evidence" value="ECO:0007669"/>
    <property type="project" value="TreeGrafter"/>
</dbReference>
<dbReference type="GO" id="GO:0005615">
    <property type="term" value="C:extracellular space"/>
    <property type="evidence" value="ECO:0007669"/>
    <property type="project" value="TreeGrafter"/>
</dbReference>
<dbReference type="SUPFAM" id="SSF57362">
    <property type="entry name" value="BPTI-like"/>
    <property type="match status" value="1"/>
</dbReference>
<evidence type="ECO:0000259" key="8">
    <source>
        <dbReference type="PROSITE" id="PS50279"/>
    </source>
</evidence>
<dbReference type="PROSITE" id="PS51162">
    <property type="entry name" value="THYROGLOBULIN_1_2"/>
    <property type="match status" value="6"/>
</dbReference>
<dbReference type="InterPro" id="IPR036645">
    <property type="entry name" value="Elafin-like_sf"/>
</dbReference>
<accession>A0A9P0DC72</accession>
<dbReference type="InterPro" id="IPR036857">
    <property type="entry name" value="Thyroglobulin_1_sf"/>
</dbReference>
<reference evidence="12" key="1">
    <citation type="submission" date="2022-01" db="EMBL/GenBank/DDBJ databases">
        <authorList>
            <person name="King R."/>
        </authorList>
    </citation>
    <scope>NUCLEOTIDE SEQUENCE</scope>
</reference>
<evidence type="ECO:0000256" key="6">
    <source>
        <dbReference type="SAM" id="Phobius"/>
    </source>
</evidence>
<dbReference type="InterPro" id="IPR004094">
    <property type="entry name" value="Antistasin-like"/>
</dbReference>
<evidence type="ECO:0000259" key="10">
    <source>
        <dbReference type="PROSITE" id="PS51252"/>
    </source>
</evidence>
<evidence type="ECO:0000256" key="4">
    <source>
        <dbReference type="ARBA" id="ARBA00023157"/>
    </source>
</evidence>
<dbReference type="SMART" id="SM00211">
    <property type="entry name" value="TY"/>
    <property type="match status" value="6"/>
</dbReference>
<feature type="domain" description="Antistasin-like" evidence="10">
    <location>
        <begin position="405"/>
        <end position="430"/>
    </location>
</feature>
<feature type="chain" id="PRO_5040231428" evidence="7">
    <location>
        <begin position="22"/>
        <end position="1363"/>
    </location>
</feature>
<dbReference type="SMART" id="SM00217">
    <property type="entry name" value="WAP"/>
    <property type="match status" value="2"/>
</dbReference>
<dbReference type="PROSITE" id="PS50279">
    <property type="entry name" value="BPTI_KUNITZ_2"/>
    <property type="match status" value="1"/>
</dbReference>
<protein>
    <submittedName>
        <fullName evidence="12">Uncharacterized protein</fullName>
    </submittedName>
</protein>
<feature type="domain" description="Thyroglobulin type-1" evidence="9">
    <location>
        <begin position="731"/>
        <end position="811"/>
    </location>
</feature>
<dbReference type="GO" id="GO:0004867">
    <property type="term" value="F:serine-type endopeptidase inhibitor activity"/>
    <property type="evidence" value="ECO:0007669"/>
    <property type="project" value="InterPro"/>
</dbReference>
<dbReference type="InterPro" id="IPR036880">
    <property type="entry name" value="Kunitz_BPTI_sf"/>
</dbReference>
<dbReference type="PANTHER" id="PTHR12352:SF31">
    <property type="entry name" value="PAPILIN-LIKE PROTEIN"/>
    <property type="match status" value="1"/>
</dbReference>
<evidence type="ECO:0000313" key="13">
    <source>
        <dbReference type="Proteomes" id="UP001153737"/>
    </source>
</evidence>
<evidence type="ECO:0000256" key="3">
    <source>
        <dbReference type="ARBA" id="ARBA00022737"/>
    </source>
</evidence>
<feature type="domain" description="Thyroglobulin type-1" evidence="9">
    <location>
        <begin position="994"/>
        <end position="1061"/>
    </location>
</feature>
<comment type="subcellular location">
    <subcellularLocation>
        <location evidence="1">Secreted</location>
    </subcellularLocation>
</comment>
<dbReference type="InterPro" id="IPR020901">
    <property type="entry name" value="Prtase_inh_Kunz-CS"/>
</dbReference>
<organism evidence="12 13">
    <name type="scientific">Phaedon cochleariae</name>
    <name type="common">Mustard beetle</name>
    <dbReference type="NCBI Taxonomy" id="80249"/>
    <lineage>
        <taxon>Eukaryota</taxon>
        <taxon>Metazoa</taxon>
        <taxon>Ecdysozoa</taxon>
        <taxon>Arthropoda</taxon>
        <taxon>Hexapoda</taxon>
        <taxon>Insecta</taxon>
        <taxon>Pterygota</taxon>
        <taxon>Neoptera</taxon>
        <taxon>Endopterygota</taxon>
        <taxon>Coleoptera</taxon>
        <taxon>Polyphaga</taxon>
        <taxon>Cucujiformia</taxon>
        <taxon>Chrysomeloidea</taxon>
        <taxon>Chrysomelidae</taxon>
        <taxon>Chrysomelinae</taxon>
        <taxon>Chrysomelini</taxon>
        <taxon>Phaedon</taxon>
    </lineage>
</organism>
<name>A0A9P0DC72_PHACE</name>
<dbReference type="InterPro" id="IPR000716">
    <property type="entry name" value="Thyroglobulin_1"/>
</dbReference>
<evidence type="ECO:0000259" key="9">
    <source>
        <dbReference type="PROSITE" id="PS51162"/>
    </source>
</evidence>
<dbReference type="Pfam" id="PF00014">
    <property type="entry name" value="Kunitz_BPTI"/>
    <property type="match status" value="1"/>
</dbReference>
<dbReference type="Pfam" id="PF00086">
    <property type="entry name" value="Thyroglobulin_1"/>
    <property type="match status" value="6"/>
</dbReference>
<evidence type="ECO:0000256" key="7">
    <source>
        <dbReference type="SAM" id="SignalP"/>
    </source>
</evidence>
<feature type="domain" description="BPTI/Kunitz inhibitor" evidence="8">
    <location>
        <begin position="936"/>
        <end position="991"/>
    </location>
</feature>
<comment type="caution">
    <text evidence="5">Lacks conserved residue(s) required for the propagation of feature annotation.</text>
</comment>
<keyword evidence="4 5" id="KW-1015">Disulfide bond</keyword>
<feature type="domain" description="Thyroglobulin type-1" evidence="9">
    <location>
        <begin position="74"/>
        <end position="145"/>
    </location>
</feature>
<dbReference type="OrthoDB" id="6693014at2759"/>
<dbReference type="InterPro" id="IPR028150">
    <property type="entry name" value="Lustrin_cystein"/>
</dbReference>
<sequence length="1363" mass="149220">MINHWHLIFGLVLVAVPSTITRRVADPKSESSSKCPMLTECPFRAESCNDDNDCSPDAVCCKSPCGHVCTKQLFTGCQTLRMAASRRAKALGVESKAVRMPRCNKMGGFEPIQCDNEIVSSCWCVDEAGFEAPGTRAPAAALVNCTAPKPCADHTCRMFCPHGFALTDEGCPLCRCRDPCDGINCPNALECHLEELACADPPCPPVPTCKRGRSLENICPVGDPLRISDTVRPFLCGNDPGKPQCPPLYQCLVQKGNDYGVCCPASLKIQKTGTCPVGTEEHHECGILCTHDLECPSVQKCCNTEQCGSSCIHPNNVTECLHQRSLSEVLAVSERAGRGYVPQCNTDGQFEPKQCSRNGLVCWCVDRLGRKVKGSMGPAENVNCSLIEGHSESLARSLDKDNKQCEQLECAQVCEYGFKLDEAGCHTCKCDDPCDGYMCPEDEECVNVRESSCTDFLCPSLPVCRPKAVYANPCETGTPLTDDLRGAPVACALRSEDGTVCPTEHECTAVPGSTQAVCCPTAAAEVDSVTAEASEDHGQMEMRPQTMCEYLHDFSESMEGTREGMSLALPTPECDPDGGFTAAQCSAGSCWCVDHFGTEIPRTRALGNPTQNCTELRASMDCLDLTCRMGCEYGFELSEETRCPQCRCRDPCKGVQCRADEQCQLVEVSCKDHYCPPVPACLPKKIGQCPYLVPAATTSCDFECNSDMACNGTMRCCSNGCGTQCIEPLLLTACQHQRTLAQHQSHESGIPVGKVYMPRCRADGSFDPVQCDPGAGECWCVDSRGFELSASRTSRAELSYDSRASRAVLSCDSPARSDRCPLLKCAEDCEHGFEMDGDGCRTCRCQDPCSRISCRGEGETCRLVAVECVGWPCPSVPMCLPKKENPCQSGEPLRLGNSDELVNCGPDYESCPSSHKCQLSPVGEYAVCCPKPREVCFEPLDKGKCQDDEVSRNLTRYHFNSRTNKCEQFIFKGCQGNHNNFHTENMCNIVCPVLSQCERLREKNQKAAERYKKPTFTPRCEPNTGAWQAVQCLEHVGVCWCVTPQGEPLKGTLTRGAEPECNFRQARYWASDRSDTVSDGDLVLEELMMQLGSIDDVDEPADLKTDDYLMNWEVPSTSRCQSLGGQCDQEGKFLPTQCEEETCWCVDEAGNQLPNTNTFVKGEKLCSTTPIEKADVTLGFRGEFDDVSAVPVVNQITKIVNSLKGNINSDGIKAETSSDALYIKFALIGSNKVDVAYKLEQMVMQQNLPGLTADITRSRVIHKLLLQDSSHSDKTLALEQREIVSQSPVSIVAPYHTALIVIAAASAFVICILTLLVLLYRRKMNNINSQKAVEENRFISTNNRPIYIELPNQKTADINCQNT</sequence>
<feature type="disulfide bond" evidence="5">
    <location>
        <begin position="1041"/>
        <end position="1061"/>
    </location>
</feature>
<dbReference type="PROSITE" id="PS00484">
    <property type="entry name" value="THYROGLOBULIN_1_1"/>
    <property type="match status" value="2"/>
</dbReference>
<dbReference type="CDD" id="cd00191">
    <property type="entry name" value="TY"/>
    <property type="match status" value="6"/>
</dbReference>
<feature type="domain" description="Thyroglobulin type-1" evidence="9">
    <location>
        <begin position="1117"/>
        <end position="1166"/>
    </location>
</feature>
<gene>
    <name evidence="12" type="ORF">PHAECO_LOCUS673</name>
</gene>
<evidence type="ECO:0000313" key="12">
    <source>
        <dbReference type="EMBL" id="CAH1116581.1"/>
    </source>
</evidence>
<feature type="disulfide bond" evidence="5">
    <location>
        <begin position="771"/>
        <end position="778"/>
    </location>
</feature>
<keyword evidence="6" id="KW-1133">Transmembrane helix</keyword>
<dbReference type="Pfam" id="PF02822">
    <property type="entry name" value="Antistasin"/>
    <property type="match status" value="3"/>
</dbReference>
<keyword evidence="3" id="KW-0677">Repeat</keyword>
<feature type="domain" description="Antistasin-like" evidence="10">
    <location>
        <begin position="151"/>
        <end position="176"/>
    </location>
</feature>